<comment type="similarity">
    <text evidence="1">Belongs to the ABC transporter superfamily.</text>
</comment>
<keyword evidence="4 7" id="KW-0067">ATP-binding</keyword>
<feature type="domain" description="ABC transporter" evidence="6">
    <location>
        <begin position="2"/>
        <end position="223"/>
    </location>
</feature>
<dbReference type="InterPro" id="IPR017871">
    <property type="entry name" value="ABC_transporter-like_CS"/>
</dbReference>
<dbReference type="GO" id="GO:0016887">
    <property type="term" value="F:ATP hydrolysis activity"/>
    <property type="evidence" value="ECO:0007669"/>
    <property type="project" value="InterPro"/>
</dbReference>
<evidence type="ECO:0000259" key="6">
    <source>
        <dbReference type="PROSITE" id="PS50893"/>
    </source>
</evidence>
<proteinExistence type="inferred from homology"/>
<dbReference type="KEGG" id="paby:Ga0080574_TMP448"/>
<dbReference type="OrthoDB" id="9806149at2"/>
<dbReference type="PANTHER" id="PTHR43820">
    <property type="entry name" value="HIGH-AFFINITY BRANCHED-CHAIN AMINO ACID TRANSPORT ATP-BINDING PROTEIN LIVF"/>
    <property type="match status" value="1"/>
</dbReference>
<gene>
    <name evidence="7" type="ORF">Ga0080574_TMP448</name>
</gene>
<geneLocation type="plasmid" evidence="8">
    <name>ppaby1</name>
</geneLocation>
<dbReference type="InterPro" id="IPR003439">
    <property type="entry name" value="ABC_transporter-like_ATP-bd"/>
</dbReference>
<evidence type="ECO:0000256" key="5">
    <source>
        <dbReference type="ARBA" id="ARBA00022970"/>
    </source>
</evidence>
<evidence type="ECO:0000313" key="8">
    <source>
        <dbReference type="Proteomes" id="UP000187059"/>
    </source>
</evidence>
<dbReference type="EMBL" id="CP015091">
    <property type="protein sequence ID" value="APZ50782.1"/>
    <property type="molecule type" value="Genomic_DNA"/>
</dbReference>
<dbReference type="Pfam" id="PF00005">
    <property type="entry name" value="ABC_tran"/>
    <property type="match status" value="1"/>
</dbReference>
<evidence type="ECO:0000256" key="3">
    <source>
        <dbReference type="ARBA" id="ARBA00022741"/>
    </source>
</evidence>
<protein>
    <submittedName>
        <fullName evidence="7">Amino acid/amide ABC transporter ATP-binding protein 2, HAAT family</fullName>
    </submittedName>
</protein>
<organism evidence="7 8">
    <name type="scientific">Salipiger abyssi</name>
    <dbReference type="NCBI Taxonomy" id="1250539"/>
    <lineage>
        <taxon>Bacteria</taxon>
        <taxon>Pseudomonadati</taxon>
        <taxon>Pseudomonadota</taxon>
        <taxon>Alphaproteobacteria</taxon>
        <taxon>Rhodobacterales</taxon>
        <taxon>Roseobacteraceae</taxon>
        <taxon>Salipiger</taxon>
    </lineage>
</organism>
<reference evidence="7 8" key="1">
    <citation type="submission" date="2016-04" db="EMBL/GenBank/DDBJ databases">
        <title>Deep-sea bacteria in the southern Pacific.</title>
        <authorList>
            <person name="Tang K."/>
        </authorList>
    </citation>
    <scope>NUCLEOTIDE SEQUENCE [LARGE SCALE GENOMIC DNA]</scope>
    <source>
        <strain evidence="7 8">JLT2014</strain>
        <plasmid evidence="8">ppaby1</plasmid>
    </source>
</reference>
<dbReference type="Proteomes" id="UP000187059">
    <property type="component" value="Plasmid pPABY1"/>
</dbReference>
<keyword evidence="5" id="KW-0029">Amino-acid transport</keyword>
<dbReference type="GO" id="GO:0005524">
    <property type="term" value="F:ATP binding"/>
    <property type="evidence" value="ECO:0007669"/>
    <property type="project" value="UniProtKB-KW"/>
</dbReference>
<evidence type="ECO:0000256" key="2">
    <source>
        <dbReference type="ARBA" id="ARBA00022448"/>
    </source>
</evidence>
<evidence type="ECO:0000256" key="4">
    <source>
        <dbReference type="ARBA" id="ARBA00022840"/>
    </source>
</evidence>
<name>A0A1P8UN27_9RHOB</name>
<dbReference type="PANTHER" id="PTHR43820:SF4">
    <property type="entry name" value="HIGH-AFFINITY BRANCHED-CHAIN AMINO ACID TRANSPORT ATP-BINDING PROTEIN LIVF"/>
    <property type="match status" value="1"/>
</dbReference>
<dbReference type="AlphaFoldDB" id="A0A1P8UN27"/>
<dbReference type="RefSeq" id="WP_076694884.1">
    <property type="nucleotide sequence ID" value="NZ_CP015091.1"/>
</dbReference>
<dbReference type="GO" id="GO:0015807">
    <property type="term" value="P:L-amino acid transport"/>
    <property type="evidence" value="ECO:0007669"/>
    <property type="project" value="TreeGrafter"/>
</dbReference>
<dbReference type="SMART" id="SM00382">
    <property type="entry name" value="AAA"/>
    <property type="match status" value="1"/>
</dbReference>
<evidence type="ECO:0000256" key="1">
    <source>
        <dbReference type="ARBA" id="ARBA00005417"/>
    </source>
</evidence>
<dbReference type="InterPro" id="IPR052156">
    <property type="entry name" value="BCAA_Transport_ATP-bd_LivF"/>
</dbReference>
<keyword evidence="2" id="KW-0813">Transport</keyword>
<dbReference type="SUPFAM" id="SSF52540">
    <property type="entry name" value="P-loop containing nucleoside triphosphate hydrolases"/>
    <property type="match status" value="1"/>
</dbReference>
<accession>A0A1P8UN27</accession>
<keyword evidence="7" id="KW-0614">Plasmid</keyword>
<sequence>MLEVDRINVSYGDFHVLHDVSLKVEKGEMVAVLGANGHGKSTLLKALCGLLPIQSGTVRYEGSDITRLASTELVQRGLVYVAEDRRLFRDMTVLDNLMLGAFNTRAWKCREKTLDQVFALYPRLEERRHQLCRHLSGGEAQMVALGRGLMSKPHLLVIDEPSLGLAPNLTAQMMETIHDLNRAGMTILLVEQNAALLTGHISRSYVIEEGVIAQGDLSAFGELQ</sequence>
<dbReference type="Gene3D" id="3.40.50.300">
    <property type="entry name" value="P-loop containing nucleotide triphosphate hydrolases"/>
    <property type="match status" value="1"/>
</dbReference>
<keyword evidence="8" id="KW-1185">Reference proteome</keyword>
<dbReference type="PROSITE" id="PS50893">
    <property type="entry name" value="ABC_TRANSPORTER_2"/>
    <property type="match status" value="1"/>
</dbReference>
<evidence type="ECO:0000313" key="7">
    <source>
        <dbReference type="EMBL" id="APZ50782.1"/>
    </source>
</evidence>
<dbReference type="GO" id="GO:0015658">
    <property type="term" value="F:branched-chain amino acid transmembrane transporter activity"/>
    <property type="evidence" value="ECO:0007669"/>
    <property type="project" value="TreeGrafter"/>
</dbReference>
<dbReference type="PROSITE" id="PS00211">
    <property type="entry name" value="ABC_TRANSPORTER_1"/>
    <property type="match status" value="1"/>
</dbReference>
<keyword evidence="3" id="KW-0547">Nucleotide-binding</keyword>
<dbReference type="InterPro" id="IPR003593">
    <property type="entry name" value="AAA+_ATPase"/>
</dbReference>
<dbReference type="InterPro" id="IPR027417">
    <property type="entry name" value="P-loop_NTPase"/>
</dbReference>
<dbReference type="CDD" id="cd03224">
    <property type="entry name" value="ABC_TM1139_LivF_branched"/>
    <property type="match status" value="1"/>
</dbReference>